<dbReference type="Proteomes" id="UP001596540">
    <property type="component" value="Unassembled WGS sequence"/>
</dbReference>
<dbReference type="EMBL" id="JBHTBH010000008">
    <property type="protein sequence ID" value="MFC7329511.1"/>
    <property type="molecule type" value="Genomic_DNA"/>
</dbReference>
<accession>A0ABW2KJX2</accession>
<dbReference type="RefSeq" id="WP_379872162.1">
    <property type="nucleotide sequence ID" value="NZ_JBHTBH010000008.1"/>
</dbReference>
<comment type="caution">
    <text evidence="1">The sequence shown here is derived from an EMBL/GenBank/DDBJ whole genome shotgun (WGS) entry which is preliminary data.</text>
</comment>
<keyword evidence="2" id="KW-1185">Reference proteome</keyword>
<organism evidence="1 2">
    <name type="scientific">Marinactinospora rubrisoli</name>
    <dbReference type="NCBI Taxonomy" id="2715399"/>
    <lineage>
        <taxon>Bacteria</taxon>
        <taxon>Bacillati</taxon>
        <taxon>Actinomycetota</taxon>
        <taxon>Actinomycetes</taxon>
        <taxon>Streptosporangiales</taxon>
        <taxon>Nocardiopsidaceae</taxon>
        <taxon>Marinactinospora</taxon>
    </lineage>
</organism>
<evidence type="ECO:0000313" key="1">
    <source>
        <dbReference type="EMBL" id="MFC7329511.1"/>
    </source>
</evidence>
<name>A0ABW2KJX2_9ACTN</name>
<gene>
    <name evidence="1" type="ORF">ACFQRF_17400</name>
</gene>
<proteinExistence type="predicted"/>
<evidence type="ECO:0000313" key="2">
    <source>
        <dbReference type="Proteomes" id="UP001596540"/>
    </source>
</evidence>
<protein>
    <submittedName>
        <fullName evidence="1">Uncharacterized protein</fullName>
    </submittedName>
</protein>
<sequence>MRAPASPVRQRGTAARIASVVSGRFRVLANLLTAFRTALAVRTKPEGPWDHHGPQGITAMGVLAAALARPEYVHTTWPQEAYEYGAAERARLPMG</sequence>
<reference evidence="2" key="1">
    <citation type="journal article" date="2019" name="Int. J. Syst. Evol. Microbiol.">
        <title>The Global Catalogue of Microorganisms (GCM) 10K type strain sequencing project: providing services to taxonomists for standard genome sequencing and annotation.</title>
        <authorList>
            <consortium name="The Broad Institute Genomics Platform"/>
            <consortium name="The Broad Institute Genome Sequencing Center for Infectious Disease"/>
            <person name="Wu L."/>
            <person name="Ma J."/>
        </authorList>
    </citation>
    <scope>NUCLEOTIDE SEQUENCE [LARGE SCALE GENOMIC DNA]</scope>
    <source>
        <strain evidence="2">CGMCC 4.7382</strain>
    </source>
</reference>